<gene>
    <name evidence="2" type="ORF">RhiirC2_397318</name>
</gene>
<keyword evidence="1" id="KW-0812">Transmembrane</keyword>
<proteinExistence type="predicted"/>
<evidence type="ECO:0000256" key="1">
    <source>
        <dbReference type="SAM" id="Phobius"/>
    </source>
</evidence>
<feature type="transmembrane region" description="Helical" evidence="1">
    <location>
        <begin position="17"/>
        <end position="40"/>
    </location>
</feature>
<accession>A0A2N1NDM1</accession>
<keyword evidence="1" id="KW-1133">Transmembrane helix</keyword>
<organism evidence="2 3">
    <name type="scientific">Rhizophagus irregularis</name>
    <dbReference type="NCBI Taxonomy" id="588596"/>
    <lineage>
        <taxon>Eukaryota</taxon>
        <taxon>Fungi</taxon>
        <taxon>Fungi incertae sedis</taxon>
        <taxon>Mucoromycota</taxon>
        <taxon>Glomeromycotina</taxon>
        <taxon>Glomeromycetes</taxon>
        <taxon>Glomerales</taxon>
        <taxon>Glomeraceae</taxon>
        <taxon>Rhizophagus</taxon>
    </lineage>
</organism>
<reference evidence="2 3" key="2">
    <citation type="submission" date="2017-10" db="EMBL/GenBank/DDBJ databases">
        <title>Extensive intraspecific genome diversity in a model arbuscular mycorrhizal fungus.</title>
        <authorList>
            <person name="Chen E.C.H."/>
            <person name="Morin E."/>
            <person name="Baudet D."/>
            <person name="Noel J."/>
            <person name="Ndikumana S."/>
            <person name="Charron P."/>
            <person name="St-Onge C."/>
            <person name="Giorgi J."/>
            <person name="Grigoriev I.V."/>
            <person name="Roux C."/>
            <person name="Martin F.M."/>
            <person name="Corradi N."/>
        </authorList>
    </citation>
    <scope>NUCLEOTIDE SEQUENCE [LARGE SCALE GENOMIC DNA]</scope>
    <source>
        <strain evidence="2 3">C2</strain>
    </source>
</reference>
<dbReference type="Proteomes" id="UP000233469">
    <property type="component" value="Unassembled WGS sequence"/>
</dbReference>
<sequence length="70" mass="8584">MSPPLTVPRLLCKEMNIFFFPIFFFLWRPLCYTITVNYMWETTKAHNQSYCILVHNPHFSLTLTHLYHYR</sequence>
<dbReference type="AlphaFoldDB" id="A0A2N1NDM1"/>
<comment type="caution">
    <text evidence="2">The sequence shown here is derived from an EMBL/GenBank/DDBJ whole genome shotgun (WGS) entry which is preliminary data.</text>
</comment>
<evidence type="ECO:0000313" key="2">
    <source>
        <dbReference type="EMBL" id="PKK72015.1"/>
    </source>
</evidence>
<protein>
    <submittedName>
        <fullName evidence="2">Uncharacterized protein</fullName>
    </submittedName>
</protein>
<dbReference type="EMBL" id="LLXL01000466">
    <property type="protein sequence ID" value="PKK72015.1"/>
    <property type="molecule type" value="Genomic_DNA"/>
</dbReference>
<reference evidence="2 3" key="1">
    <citation type="submission" date="2016-04" db="EMBL/GenBank/DDBJ databases">
        <title>Genome analyses suggest a sexual origin of heterokaryosis in a supposedly ancient asexual fungus.</title>
        <authorList>
            <person name="Ropars J."/>
            <person name="Sedzielewska K."/>
            <person name="Noel J."/>
            <person name="Charron P."/>
            <person name="Farinelli L."/>
            <person name="Marton T."/>
            <person name="Kruger M."/>
            <person name="Pelin A."/>
            <person name="Brachmann A."/>
            <person name="Corradi N."/>
        </authorList>
    </citation>
    <scope>NUCLEOTIDE SEQUENCE [LARGE SCALE GENOMIC DNA]</scope>
    <source>
        <strain evidence="2 3">C2</strain>
    </source>
</reference>
<keyword evidence="1" id="KW-0472">Membrane</keyword>
<name>A0A2N1NDM1_9GLOM</name>
<evidence type="ECO:0000313" key="3">
    <source>
        <dbReference type="Proteomes" id="UP000233469"/>
    </source>
</evidence>